<comment type="similarity">
    <text evidence="14">Belongs to the class I-like SAM-binding methyltransferase superfamily. DOT1 family.</text>
</comment>
<feature type="binding site" evidence="15">
    <location>
        <begin position="371"/>
        <end position="374"/>
    </location>
    <ligand>
        <name>S-adenosyl-L-methionine</name>
        <dbReference type="ChEBI" id="CHEBI:59789"/>
    </ligand>
</feature>
<dbReference type="Gene3D" id="1.10.260.170">
    <property type="match status" value="1"/>
</dbReference>
<dbReference type="AlphaFoldDB" id="A0A0A8KZQ3"/>
<keyword evidence="10 14" id="KW-0804">Transcription</keyword>
<evidence type="ECO:0000256" key="4">
    <source>
        <dbReference type="ARBA" id="ARBA00022603"/>
    </source>
</evidence>
<feature type="domain" description="DOT1" evidence="17">
    <location>
        <begin position="248"/>
        <end position="568"/>
    </location>
</feature>
<evidence type="ECO:0000259" key="17">
    <source>
        <dbReference type="PROSITE" id="PS51569"/>
    </source>
</evidence>
<dbReference type="PIRSF" id="PIRSF017570">
    <property type="entry name" value="Histone_H3-K79_MeTrfase"/>
    <property type="match status" value="1"/>
</dbReference>
<organism evidence="18 19">
    <name type="scientific">Kluyveromyces dobzhanskii CBS 2104</name>
    <dbReference type="NCBI Taxonomy" id="1427455"/>
    <lineage>
        <taxon>Eukaryota</taxon>
        <taxon>Fungi</taxon>
        <taxon>Dikarya</taxon>
        <taxon>Ascomycota</taxon>
        <taxon>Saccharomycotina</taxon>
        <taxon>Saccharomycetes</taxon>
        <taxon>Saccharomycetales</taxon>
        <taxon>Saccharomycetaceae</taxon>
        <taxon>Kluyveromyces</taxon>
    </lineage>
</organism>
<dbReference type="PANTHER" id="PTHR21451">
    <property type="entry name" value="HISTONE H3 METHYLTRANSFERASE"/>
    <property type="match status" value="1"/>
</dbReference>
<evidence type="ECO:0000256" key="8">
    <source>
        <dbReference type="ARBA" id="ARBA00022853"/>
    </source>
</evidence>
<evidence type="ECO:0000256" key="11">
    <source>
        <dbReference type="ARBA" id="ARBA00023242"/>
    </source>
</evidence>
<keyword evidence="8 14" id="KW-0156">Chromatin regulator</keyword>
<evidence type="ECO:0000256" key="10">
    <source>
        <dbReference type="ARBA" id="ARBA00023163"/>
    </source>
</evidence>
<dbReference type="FunFam" id="3.40.50.150:FF:000033">
    <property type="entry name" value="Histone-lysine N-methyltransferase, H3 lysine-79 specific"/>
    <property type="match status" value="1"/>
</dbReference>
<keyword evidence="19" id="KW-1185">Reference proteome</keyword>
<protein>
    <recommendedName>
        <fullName evidence="3 14">Histone-lysine N-methyltransferase, H3 lysine-79 specific</fullName>
        <ecNumber evidence="2 14">2.1.1.360</ecNumber>
    </recommendedName>
    <alternativeName>
        <fullName evidence="12 14">Histone H3-K79 methyltransferase</fullName>
    </alternativeName>
</protein>
<dbReference type="InterPro" id="IPR029063">
    <property type="entry name" value="SAM-dependent_MTases_sf"/>
</dbReference>
<dbReference type="GO" id="GO:0000781">
    <property type="term" value="C:chromosome, telomeric region"/>
    <property type="evidence" value="ECO:0007669"/>
    <property type="project" value="GOC"/>
</dbReference>
<comment type="catalytic activity">
    <reaction evidence="13 14">
        <text>L-lysyl(79)-[histone H3] + 3 S-adenosyl-L-methionine = N(6),N(6),N(6)-trimethyl-L-lysyl(79)-[histone H3] + 3 S-adenosyl-L-homocysteine + 3 H(+)</text>
        <dbReference type="Rhea" id="RHEA:60328"/>
        <dbReference type="Rhea" id="RHEA-COMP:15549"/>
        <dbReference type="Rhea" id="RHEA-COMP:15552"/>
        <dbReference type="ChEBI" id="CHEBI:15378"/>
        <dbReference type="ChEBI" id="CHEBI:29969"/>
        <dbReference type="ChEBI" id="CHEBI:57856"/>
        <dbReference type="ChEBI" id="CHEBI:59789"/>
        <dbReference type="ChEBI" id="CHEBI:61961"/>
        <dbReference type="EC" id="2.1.1.360"/>
    </reaction>
</comment>
<proteinExistence type="inferred from homology"/>
<keyword evidence="4 14" id="KW-0489">Methyltransferase</keyword>
<dbReference type="EMBL" id="CCBQ010000011">
    <property type="protein sequence ID" value="CDO92073.1"/>
    <property type="molecule type" value="Genomic_DNA"/>
</dbReference>
<dbReference type="InterPro" id="IPR030445">
    <property type="entry name" value="H3-K79_meTrfase"/>
</dbReference>
<evidence type="ECO:0000256" key="13">
    <source>
        <dbReference type="ARBA" id="ARBA00047770"/>
    </source>
</evidence>
<dbReference type="InterPro" id="IPR025789">
    <property type="entry name" value="DOT1_dom"/>
</dbReference>
<evidence type="ECO:0000256" key="3">
    <source>
        <dbReference type="ARBA" id="ARBA00020987"/>
    </source>
</evidence>
<dbReference type="OrthoDB" id="443402at2759"/>
<keyword evidence="11 14" id="KW-0539">Nucleus</keyword>
<feature type="region of interest" description="Disordered" evidence="16">
    <location>
        <begin position="57"/>
        <end position="179"/>
    </location>
</feature>
<feature type="binding site" evidence="15">
    <location>
        <position position="421"/>
    </location>
    <ligand>
        <name>S-adenosyl-L-methionine</name>
        <dbReference type="ChEBI" id="CHEBI:59789"/>
    </ligand>
</feature>
<evidence type="ECO:0000256" key="6">
    <source>
        <dbReference type="ARBA" id="ARBA00022691"/>
    </source>
</evidence>
<keyword evidence="5 14" id="KW-0808">Transferase</keyword>
<evidence type="ECO:0000256" key="15">
    <source>
        <dbReference type="PIRSR" id="PIRSR017570-1"/>
    </source>
</evidence>
<evidence type="ECO:0000256" key="16">
    <source>
        <dbReference type="SAM" id="MobiDB-lite"/>
    </source>
</evidence>
<evidence type="ECO:0000256" key="14">
    <source>
        <dbReference type="PIRNR" id="PIRNR017570"/>
    </source>
</evidence>
<evidence type="ECO:0000256" key="1">
    <source>
        <dbReference type="ARBA" id="ARBA00004123"/>
    </source>
</evidence>
<dbReference type="GO" id="GO:0000077">
    <property type="term" value="P:DNA damage checkpoint signaling"/>
    <property type="evidence" value="ECO:0007669"/>
    <property type="project" value="InterPro"/>
</dbReference>
<evidence type="ECO:0000256" key="9">
    <source>
        <dbReference type="ARBA" id="ARBA00023015"/>
    </source>
</evidence>
<keyword evidence="9 14" id="KW-0805">Transcription regulation</keyword>
<evidence type="ECO:0000256" key="7">
    <source>
        <dbReference type="ARBA" id="ARBA00022737"/>
    </source>
</evidence>
<dbReference type="PROSITE" id="PS51569">
    <property type="entry name" value="DOT1"/>
    <property type="match status" value="1"/>
</dbReference>
<name>A0A0A8KZQ3_9SACH</name>
<comment type="subcellular location">
    <subcellularLocation>
        <location evidence="1 14">Nucleus</location>
    </subcellularLocation>
</comment>
<dbReference type="PANTHER" id="PTHR21451:SF0">
    <property type="entry name" value="HISTONE-LYSINE N-METHYLTRANSFERASE, H3 LYSINE-79 SPECIFIC"/>
    <property type="match status" value="1"/>
</dbReference>
<keyword evidence="6 14" id="KW-0949">S-adenosyl-L-methionine</keyword>
<reference evidence="18 19" key="1">
    <citation type="submission" date="2014-03" db="EMBL/GenBank/DDBJ databases">
        <title>The genome of Kluyveromyces dobzhanskii.</title>
        <authorList>
            <person name="Nystedt B."/>
            <person name="Astrom S."/>
        </authorList>
    </citation>
    <scope>NUCLEOTIDE SEQUENCE [LARGE SCALE GENOMIC DNA]</scope>
    <source>
        <strain evidence="18 19">CBS 2104</strain>
    </source>
</reference>
<feature type="region of interest" description="Disordered" evidence="16">
    <location>
        <begin position="1"/>
        <end position="38"/>
    </location>
</feature>
<comment type="caution">
    <text evidence="18">The sequence shown here is derived from an EMBL/GenBank/DDBJ whole genome shotgun (WGS) entry which is preliminary data.</text>
</comment>
<gene>
    <name evidence="18" type="ORF">KLDO_g401</name>
</gene>
<feature type="compositionally biased region" description="Polar residues" evidence="16">
    <location>
        <begin position="1"/>
        <end position="29"/>
    </location>
</feature>
<evidence type="ECO:0000256" key="2">
    <source>
        <dbReference type="ARBA" id="ARBA00012190"/>
    </source>
</evidence>
<dbReference type="Pfam" id="PF08123">
    <property type="entry name" value="DOT1"/>
    <property type="match status" value="1"/>
</dbReference>
<evidence type="ECO:0000313" key="19">
    <source>
        <dbReference type="Proteomes" id="UP000031516"/>
    </source>
</evidence>
<dbReference type="InterPro" id="IPR021162">
    <property type="entry name" value="Dot1"/>
</dbReference>
<dbReference type="Proteomes" id="UP000031516">
    <property type="component" value="Unassembled WGS sequence"/>
</dbReference>
<dbReference type="GO" id="GO:0140956">
    <property type="term" value="F:histone H3K79 trimethyltransferase activity"/>
    <property type="evidence" value="ECO:0007669"/>
    <property type="project" value="UniProtKB-EC"/>
</dbReference>
<dbReference type="GO" id="GO:0000786">
    <property type="term" value="C:nucleosome"/>
    <property type="evidence" value="ECO:0007669"/>
    <property type="project" value="InterPro"/>
</dbReference>
<dbReference type="Gene3D" id="3.40.50.150">
    <property type="entry name" value="Vaccinia Virus protein VP39"/>
    <property type="match status" value="1"/>
</dbReference>
<dbReference type="SUPFAM" id="SSF53335">
    <property type="entry name" value="S-adenosyl-L-methionine-dependent methyltransferases"/>
    <property type="match status" value="1"/>
</dbReference>
<dbReference type="GO" id="GO:0005634">
    <property type="term" value="C:nucleus"/>
    <property type="evidence" value="ECO:0007669"/>
    <property type="project" value="UniProtKB-SubCell"/>
</dbReference>
<dbReference type="EC" id="2.1.1.360" evidence="2 14"/>
<evidence type="ECO:0000256" key="12">
    <source>
        <dbReference type="ARBA" id="ARBA00029821"/>
    </source>
</evidence>
<feature type="binding site" evidence="15">
    <location>
        <begin position="458"/>
        <end position="459"/>
    </location>
    <ligand>
        <name>S-adenosyl-L-methionine</name>
        <dbReference type="ChEBI" id="CHEBI:59789"/>
    </ligand>
</feature>
<comment type="function">
    <text evidence="14">Histone methyltransferase that specifically trimethylates histone H3 to form H3K79me3. This methylation is required for telomere silencing and for the pachytene checkpoint during the meiotic cell cycle by allowing the recruitment of RAD9 to double strand breaks. Nucleosomes are preferred as substrate compared to free histone.</text>
</comment>
<dbReference type="GO" id="GO:0006281">
    <property type="term" value="P:DNA repair"/>
    <property type="evidence" value="ECO:0007669"/>
    <property type="project" value="InterPro"/>
</dbReference>
<evidence type="ECO:0000313" key="18">
    <source>
        <dbReference type="EMBL" id="CDO92073.1"/>
    </source>
</evidence>
<dbReference type="GO" id="GO:0042393">
    <property type="term" value="F:histone binding"/>
    <property type="evidence" value="ECO:0007669"/>
    <property type="project" value="InterPro"/>
</dbReference>
<keyword evidence="7" id="KW-0677">Repeat</keyword>
<feature type="binding site" evidence="15">
    <location>
        <begin position="394"/>
        <end position="403"/>
    </location>
    <ligand>
        <name>S-adenosyl-L-methionine</name>
        <dbReference type="ChEBI" id="CHEBI:59789"/>
    </ligand>
</feature>
<dbReference type="GO" id="GO:0032259">
    <property type="term" value="P:methylation"/>
    <property type="evidence" value="ECO:0007669"/>
    <property type="project" value="UniProtKB-KW"/>
</dbReference>
<sequence>MSIESTGSDRSIFSDMQSVDNTRENTPMNGSDVKATRMKKSTMALIEESMKYDTRSEFFLPTTFLRERRKPSRADSEEDKDTQPVKPKKRKLKSNTTSPRGKASKDKVERKTKRASQVPNNKAASKVPKKSAKQSKAPNGKPVKPSSSQHKLLKKVPRKCVTDQEKGAATAKPGNKKLSTDEQNKLVECMFLQNIDVEFSPRESFFNITLAENSRFLERKITPSTIFTEAEDVARLTPLKSILFPDEEEKYLISSQVQKFDYNPLLEIGQSIESAVLLYFPDAYKPRGQNLVRSLNNAFEESDGLSFERAVRKFNQLVAEIPRDLIIKTLKSNTKIPVSFIHSILHTCYTRAIYPNARKLKNYTSFSNFVYGELMPNFLSKVYKQCGLNPNSIFMDLGSGVGNCVIQASLEFGCRLSFGCEIMESASDMAELQLKELQSRSDLWGINLPEIELSLRSSFVNNERVNDLIPQCDVILINNFIFDAPLNKEVERIVQNLKPGAKIISLKSIRPPGYSINYDDMENVFNRLRVESFVLPENSVSWTYRSVGDYFISTVLDVIDESIFCPPILGRIRKLESVHYTR</sequence>
<evidence type="ECO:0000256" key="5">
    <source>
        <dbReference type="ARBA" id="ARBA00022679"/>
    </source>
</evidence>
<dbReference type="GO" id="GO:0031509">
    <property type="term" value="P:subtelomeric heterochromatin formation"/>
    <property type="evidence" value="ECO:0007669"/>
    <property type="project" value="InterPro"/>
</dbReference>
<accession>A0A0A8KZQ3</accession>